<dbReference type="InterPro" id="IPR036770">
    <property type="entry name" value="Ankyrin_rpt-contain_sf"/>
</dbReference>
<dbReference type="AlphaFoldDB" id="A0A8H7K3A8"/>
<evidence type="ECO:0000313" key="4">
    <source>
        <dbReference type="EMBL" id="KAF9745759.1"/>
    </source>
</evidence>
<dbReference type="PROSITE" id="PS50297">
    <property type="entry name" value="ANK_REP_REGION"/>
    <property type="match status" value="1"/>
</dbReference>
<accession>A0A8H7K3A8</accession>
<evidence type="ECO:0000256" key="3">
    <source>
        <dbReference type="PROSITE-ProRule" id="PRU00023"/>
    </source>
</evidence>
<dbReference type="InterPro" id="IPR002110">
    <property type="entry name" value="Ankyrin_rpt"/>
</dbReference>
<dbReference type="EMBL" id="JADCTT010000012">
    <property type="protein sequence ID" value="KAF9745759.1"/>
    <property type="molecule type" value="Genomic_DNA"/>
</dbReference>
<name>A0A8H7K3A8_BIOOC</name>
<evidence type="ECO:0000256" key="1">
    <source>
        <dbReference type="ARBA" id="ARBA00022737"/>
    </source>
</evidence>
<sequence>MAAAAGLSPGSADIFSLVVRMGKTAKMLHNVRKVIPEELARVGAQVEGLHQLINQLSEIPGCHEIAFRLCRDDCDKLLEKLSKLERTFRSEAKQDMLDKLAKAASLRNWERDLMYVENAIRDVKLSLTLALSTCGLLPQTVPYTAPGFEIIARLRYDGMSLQEAQQAFIHLFTTVPNFKNHVDPSGKSYTQVLLESVWSANDQLDLLELLMGEFGITRGSDDVRFLTQCATWIGEGPHLPLLNELLDYGFDVNRLSCPNVLHWPQPCSPNWMIEEQTRDPFFIQYISILCEQSQGFGGMTPLHEAVVFGTDEAVHKWLLKSENDQKNFLGQTPLHFAAAQGRHLDLLIAYGHNLDAVDYHGNTPLMYAVAMNQAESVMLLIDSGANPGIHENNNRRLFMHYAASRGHWRLLLDIIDHIKETIGEKLTNPWAEKATIIFHLSYSRSRREENVSLGDFLSRCSKADFTFLMRPDQGGTQTLLHKCKSVEDIEELISAGFKNIDQRNSLGQTALMCAISEQGVELYPKEKCRCPCSPDGFAPDIELNTNSDFSHWWGPPEAPIWWLEWITQIYETRGEDDARATLLALIRRLKHRNLDVSHVYCPMSLERDFFWDTLRSMADMPRISEEDINDILEEESEFIESLEKEMKLVSSFDYHTLINELILCFKIALDDLKRRRESQAKAIQRTQSPQPEREGFKIDRKNDRFIPATVSNDCVPFEGHPYGKRELSAYVSCLAYQWSNGGPAELEEPAQEQWLLRRVSWIRLLLNAFEISLEDIFQKANEEVEHGARLQDKRAKEHLRSLWAKFQTKS</sequence>
<evidence type="ECO:0008006" key="6">
    <source>
        <dbReference type="Google" id="ProtNLM"/>
    </source>
</evidence>
<dbReference type="SMART" id="SM00248">
    <property type="entry name" value="ANK"/>
    <property type="match status" value="4"/>
</dbReference>
<dbReference type="PANTHER" id="PTHR24178">
    <property type="entry name" value="MOLTING PROTEIN MLT-4"/>
    <property type="match status" value="1"/>
</dbReference>
<dbReference type="SUPFAM" id="SSF48403">
    <property type="entry name" value="Ankyrin repeat"/>
    <property type="match status" value="1"/>
</dbReference>
<evidence type="ECO:0000313" key="5">
    <source>
        <dbReference type="Proteomes" id="UP000616885"/>
    </source>
</evidence>
<feature type="repeat" description="ANK" evidence="3">
    <location>
        <begin position="360"/>
        <end position="392"/>
    </location>
</feature>
<evidence type="ECO:0000256" key="2">
    <source>
        <dbReference type="ARBA" id="ARBA00023043"/>
    </source>
</evidence>
<protein>
    <recommendedName>
        <fullName evidence="6">NACHT-NTPase and P-loop NTPases N-terminal domain-containing protein</fullName>
    </recommendedName>
</protein>
<organism evidence="4 5">
    <name type="scientific">Bionectria ochroleuca</name>
    <name type="common">Gliocladium roseum</name>
    <dbReference type="NCBI Taxonomy" id="29856"/>
    <lineage>
        <taxon>Eukaryota</taxon>
        <taxon>Fungi</taxon>
        <taxon>Dikarya</taxon>
        <taxon>Ascomycota</taxon>
        <taxon>Pezizomycotina</taxon>
        <taxon>Sordariomycetes</taxon>
        <taxon>Hypocreomycetidae</taxon>
        <taxon>Hypocreales</taxon>
        <taxon>Bionectriaceae</taxon>
        <taxon>Clonostachys</taxon>
    </lineage>
</organism>
<dbReference type="PROSITE" id="PS50088">
    <property type="entry name" value="ANK_REPEAT"/>
    <property type="match status" value="1"/>
</dbReference>
<gene>
    <name evidence="4" type="ORF">IM811_004060</name>
</gene>
<proteinExistence type="predicted"/>
<reference evidence="4" key="1">
    <citation type="submission" date="2020-10" db="EMBL/GenBank/DDBJ databases">
        <title>High-Quality Genome Resource of Clonostachys rosea strain S41 by Oxford Nanopore Long-Read Sequencing.</title>
        <authorList>
            <person name="Wang H."/>
        </authorList>
    </citation>
    <scope>NUCLEOTIDE SEQUENCE</scope>
    <source>
        <strain evidence="4">S41</strain>
    </source>
</reference>
<keyword evidence="2 3" id="KW-0040">ANK repeat</keyword>
<dbReference type="Gene3D" id="1.25.40.20">
    <property type="entry name" value="Ankyrin repeat-containing domain"/>
    <property type="match status" value="1"/>
</dbReference>
<dbReference type="Pfam" id="PF12796">
    <property type="entry name" value="Ank_2"/>
    <property type="match status" value="1"/>
</dbReference>
<keyword evidence="1" id="KW-0677">Repeat</keyword>
<comment type="caution">
    <text evidence="4">The sequence shown here is derived from an EMBL/GenBank/DDBJ whole genome shotgun (WGS) entry which is preliminary data.</text>
</comment>
<dbReference type="Proteomes" id="UP000616885">
    <property type="component" value="Unassembled WGS sequence"/>
</dbReference>